<dbReference type="SUPFAM" id="SSF56935">
    <property type="entry name" value="Porins"/>
    <property type="match status" value="1"/>
</dbReference>
<feature type="chain" id="PRO_5021843553" description="TIGR03016 family PEP-CTERM system-associated outer membrane protein" evidence="1">
    <location>
        <begin position="28"/>
        <end position="714"/>
    </location>
</feature>
<evidence type="ECO:0000313" key="2">
    <source>
        <dbReference type="EMBL" id="TRO82304.1"/>
    </source>
</evidence>
<feature type="signal peptide" evidence="1">
    <location>
        <begin position="1"/>
        <end position="27"/>
    </location>
</feature>
<keyword evidence="3" id="KW-1185">Reference proteome</keyword>
<evidence type="ECO:0000313" key="3">
    <source>
        <dbReference type="Proteomes" id="UP000317155"/>
    </source>
</evidence>
<sequence>MPCRNSMRLLAVLGLALLLVGPHRAVADPFSVSGNLNYRENGGDDMDTQRALNQSYNLNFIKQLSSSMDFSAATRYNNYQDFKGTDDNDSNSINPSAAFDLRNEWFSLNLNGSQNRMNDDDSPPLFNRTWGGNLYSQIEKWPNLRLHYNQSQLWDDQRDHDQDVESTDYGGSVEYTWKSLAMLYDFRRGESDDLVEDINTETLNHYAQLKYTESFFRDRLSIGASQQYSSSEIDTDAAVGEDGVVMQPIFLTSGLSAVGKIDPRFVELNPAAGLIDNDTATDSVQILPQDSDEYVHLGIETSFQPVSRMEVYFDKLLTPGEEGALTGAIWTVYRSDDNRTWDRVRQIAPTFDIKAGRSLVYVDLAVPVTDQYLKVVVSSINIQPLATPVFVTEVRAGELIFTTADRLKTSSKFVSHQTQLNIGYRPAPGWSTGYSMRRVLNLPESDLDNLQTTHALNTSYAPSRYFAMALGASETRDNTQNDNLARTLIRSYSAAFNSSPLDTLDVSLGYTRTYGYEGDEETDRGDTIHGNIAAEIFPDWTMSFSPSWTRNYSFPTAEEEAEGNANATTTTYGFVLTSSARLTPRLNLTGNWNYAHSTSDSESELEEARATSSRQYGATLSYRPSDVLLLSTSYRRDVDADDTSLSGTLAWLLTRTLQLNAGASFGMESDDSDQYTSTINWSVSRNLALQAGGAYQVAKSGNVWSLMSSLNAHY</sequence>
<keyword evidence="1" id="KW-0732">Signal</keyword>
<protein>
    <recommendedName>
        <fullName evidence="4">TIGR03016 family PEP-CTERM system-associated outer membrane protein</fullName>
    </recommendedName>
</protein>
<dbReference type="Proteomes" id="UP000317155">
    <property type="component" value="Unassembled WGS sequence"/>
</dbReference>
<name>A0A550JGG5_9BACT</name>
<proteinExistence type="predicted"/>
<comment type="caution">
    <text evidence="2">The sequence shown here is derived from an EMBL/GenBank/DDBJ whole genome shotgun (WGS) entry which is preliminary data.</text>
</comment>
<dbReference type="RefSeq" id="WP_140396645.1">
    <property type="nucleotide sequence ID" value="NZ_FOJJ01000034.1"/>
</dbReference>
<dbReference type="EMBL" id="VJVV01000004">
    <property type="protein sequence ID" value="TRO82304.1"/>
    <property type="molecule type" value="Genomic_DNA"/>
</dbReference>
<evidence type="ECO:0008006" key="4">
    <source>
        <dbReference type="Google" id="ProtNLM"/>
    </source>
</evidence>
<reference evidence="2 3" key="1">
    <citation type="submission" date="2019-07" db="EMBL/GenBank/DDBJ databases">
        <title>Insights of Desulfuromonas acetexigens electromicrobiology.</title>
        <authorList>
            <person name="Katuri K."/>
            <person name="Sapireddy V."/>
            <person name="Shaw D.R."/>
            <person name="Saikaly P."/>
        </authorList>
    </citation>
    <scope>NUCLEOTIDE SEQUENCE [LARGE SCALE GENOMIC DNA]</scope>
    <source>
        <strain evidence="2 3">2873</strain>
    </source>
</reference>
<dbReference type="OrthoDB" id="5405181at2"/>
<gene>
    <name evidence="2" type="ORF">FL622_06930</name>
</gene>
<dbReference type="AlphaFoldDB" id="A0A550JGG5"/>
<evidence type="ECO:0000256" key="1">
    <source>
        <dbReference type="SAM" id="SignalP"/>
    </source>
</evidence>
<organism evidence="2 3">
    <name type="scientific">Trichloromonas acetexigens</name>
    <dbReference type="NCBI Taxonomy" id="38815"/>
    <lineage>
        <taxon>Bacteria</taxon>
        <taxon>Pseudomonadati</taxon>
        <taxon>Thermodesulfobacteriota</taxon>
        <taxon>Desulfuromonadia</taxon>
        <taxon>Desulfuromonadales</taxon>
        <taxon>Trichloromonadaceae</taxon>
        <taxon>Trichloromonas</taxon>
    </lineage>
</organism>
<accession>A0A550JGG5</accession>